<dbReference type="GO" id="GO:0005737">
    <property type="term" value="C:cytoplasm"/>
    <property type="evidence" value="ECO:0007669"/>
    <property type="project" value="UniProtKB-SubCell"/>
</dbReference>
<evidence type="ECO:0000313" key="4">
    <source>
        <dbReference type="EMBL" id="BBM84184.1"/>
    </source>
</evidence>
<evidence type="ECO:0000313" key="5">
    <source>
        <dbReference type="Proteomes" id="UP000326354"/>
    </source>
</evidence>
<sequence>MTTIKKILVATDFSKTSQKAIEYAKTMAKSLNAQLDVVVVIDPSVLDFGVTHFTIGGVSKWAEKYQSQKDDVDKKLQELNLEVSGEKFTLDGNPGKTIVKYLEEDNSYDLVILGSHGYGNLDRFVLGSVSEHVTRYAPCPVMVIKKDG</sequence>
<dbReference type="PRINTS" id="PR01438">
    <property type="entry name" value="UNVRSLSTRESS"/>
</dbReference>
<gene>
    <name evidence="4" type="ORF">UABAM_02540</name>
</gene>
<evidence type="ECO:0000256" key="2">
    <source>
        <dbReference type="PIRNR" id="PIRNR006276"/>
    </source>
</evidence>
<dbReference type="PANTHER" id="PTHR46268">
    <property type="entry name" value="STRESS RESPONSE PROTEIN NHAX"/>
    <property type="match status" value="1"/>
</dbReference>
<dbReference type="Proteomes" id="UP000326354">
    <property type="component" value="Chromosome"/>
</dbReference>
<evidence type="ECO:0000256" key="1">
    <source>
        <dbReference type="ARBA" id="ARBA00008791"/>
    </source>
</evidence>
<name>A0A5S9F476_UABAM</name>
<comment type="similarity">
    <text evidence="1 2">Belongs to the universal stress protein A family.</text>
</comment>
<dbReference type="SUPFAM" id="SSF52402">
    <property type="entry name" value="Adenine nucleotide alpha hydrolases-like"/>
    <property type="match status" value="1"/>
</dbReference>
<dbReference type="InterPro" id="IPR006016">
    <property type="entry name" value="UspA"/>
</dbReference>
<protein>
    <recommendedName>
        <fullName evidence="2">Universal stress protein</fullName>
    </recommendedName>
</protein>
<dbReference type="OrthoDB" id="9788959at2"/>
<dbReference type="RefSeq" id="WP_151968354.1">
    <property type="nucleotide sequence ID" value="NZ_AP019860.1"/>
</dbReference>
<dbReference type="CDD" id="cd00293">
    <property type="entry name" value="USP-like"/>
    <property type="match status" value="1"/>
</dbReference>
<dbReference type="InterPro" id="IPR006015">
    <property type="entry name" value="Universal_stress_UspA"/>
</dbReference>
<organism evidence="4 5">
    <name type="scientific">Uabimicrobium amorphum</name>
    <dbReference type="NCBI Taxonomy" id="2596890"/>
    <lineage>
        <taxon>Bacteria</taxon>
        <taxon>Pseudomonadati</taxon>
        <taxon>Planctomycetota</taxon>
        <taxon>Candidatus Uabimicrobiia</taxon>
        <taxon>Candidatus Uabimicrobiales</taxon>
        <taxon>Candidatus Uabimicrobiaceae</taxon>
        <taxon>Candidatus Uabimicrobium</taxon>
    </lineage>
</organism>
<dbReference type="Pfam" id="PF00582">
    <property type="entry name" value="Usp"/>
    <property type="match status" value="1"/>
</dbReference>
<keyword evidence="5" id="KW-1185">Reference proteome</keyword>
<evidence type="ECO:0000259" key="3">
    <source>
        <dbReference type="Pfam" id="PF00582"/>
    </source>
</evidence>
<proteinExistence type="inferred from homology"/>
<dbReference type="EMBL" id="AP019860">
    <property type="protein sequence ID" value="BBM84184.1"/>
    <property type="molecule type" value="Genomic_DNA"/>
</dbReference>
<comment type="subcellular location">
    <subcellularLocation>
        <location evidence="2">Cytoplasm</location>
    </subcellularLocation>
</comment>
<dbReference type="PANTHER" id="PTHR46268:SF6">
    <property type="entry name" value="UNIVERSAL STRESS PROTEIN UP12"/>
    <property type="match status" value="1"/>
</dbReference>
<feature type="domain" description="UspA" evidence="3">
    <location>
        <begin position="4"/>
        <end position="145"/>
    </location>
</feature>
<dbReference type="Gene3D" id="3.40.50.620">
    <property type="entry name" value="HUPs"/>
    <property type="match status" value="1"/>
</dbReference>
<accession>A0A5S9F476</accession>
<dbReference type="KEGG" id="uam:UABAM_02540"/>
<dbReference type="PIRSF" id="PIRSF006276">
    <property type="entry name" value="UspA"/>
    <property type="match status" value="1"/>
</dbReference>
<dbReference type="InterPro" id="IPR014729">
    <property type="entry name" value="Rossmann-like_a/b/a_fold"/>
</dbReference>
<dbReference type="AlphaFoldDB" id="A0A5S9F476"/>
<keyword evidence="2" id="KW-0963">Cytoplasm</keyword>
<reference evidence="4 5" key="1">
    <citation type="submission" date="2019-08" db="EMBL/GenBank/DDBJ databases">
        <title>Complete genome sequence of Candidatus Uab amorphum.</title>
        <authorList>
            <person name="Shiratori T."/>
            <person name="Suzuki S."/>
            <person name="Kakizawa Y."/>
            <person name="Ishida K."/>
        </authorList>
    </citation>
    <scope>NUCLEOTIDE SEQUENCE [LARGE SCALE GENOMIC DNA]</scope>
    <source>
        <strain evidence="4 5">SRT547</strain>
    </source>
</reference>